<feature type="compositionally biased region" description="Basic and acidic residues" evidence="6">
    <location>
        <begin position="919"/>
        <end position="933"/>
    </location>
</feature>
<reference evidence="8" key="1">
    <citation type="submission" date="2019-08" db="EMBL/GenBank/DDBJ databases">
        <title>Reference gene set and small RNA set construction with multiple tissues from Davidia involucrata Baill.</title>
        <authorList>
            <person name="Yang H."/>
            <person name="Zhou C."/>
            <person name="Li G."/>
            <person name="Wang J."/>
            <person name="Gao P."/>
            <person name="Wang M."/>
            <person name="Wang R."/>
            <person name="Zhao Y."/>
        </authorList>
    </citation>
    <scope>NUCLEOTIDE SEQUENCE</scope>
    <source>
        <tissue evidence="8">Mixed with DoveR01_LX</tissue>
    </source>
</reference>
<dbReference type="AlphaFoldDB" id="A0A5B6Z714"/>
<feature type="region of interest" description="Disordered" evidence="6">
    <location>
        <begin position="151"/>
        <end position="176"/>
    </location>
</feature>
<name>A0A5B6Z714_DAVIN</name>
<organism evidence="8">
    <name type="scientific">Davidia involucrata</name>
    <name type="common">Dove tree</name>
    <dbReference type="NCBI Taxonomy" id="16924"/>
    <lineage>
        <taxon>Eukaryota</taxon>
        <taxon>Viridiplantae</taxon>
        <taxon>Streptophyta</taxon>
        <taxon>Embryophyta</taxon>
        <taxon>Tracheophyta</taxon>
        <taxon>Spermatophyta</taxon>
        <taxon>Magnoliopsida</taxon>
        <taxon>eudicotyledons</taxon>
        <taxon>Gunneridae</taxon>
        <taxon>Pentapetalae</taxon>
        <taxon>asterids</taxon>
        <taxon>Cornales</taxon>
        <taxon>Nyssaceae</taxon>
        <taxon>Davidia</taxon>
    </lineage>
</organism>
<evidence type="ECO:0000256" key="4">
    <source>
        <dbReference type="ARBA" id="ARBA00022801"/>
    </source>
</evidence>
<evidence type="ECO:0000256" key="2">
    <source>
        <dbReference type="ARBA" id="ARBA00022670"/>
    </source>
</evidence>
<dbReference type="EC" id="3.4.22.68" evidence="8"/>
<evidence type="ECO:0000256" key="1">
    <source>
        <dbReference type="ARBA" id="ARBA00005234"/>
    </source>
</evidence>
<comment type="similarity">
    <text evidence="1">Belongs to the peptidase C48 family.</text>
</comment>
<evidence type="ECO:0000256" key="6">
    <source>
        <dbReference type="SAM" id="MobiDB-lite"/>
    </source>
</evidence>
<feature type="domain" description="Ubiquitin-like protease family profile" evidence="7">
    <location>
        <begin position="367"/>
        <end position="561"/>
    </location>
</feature>
<dbReference type="Gene3D" id="3.30.310.130">
    <property type="entry name" value="Ubiquitin-related"/>
    <property type="match status" value="1"/>
</dbReference>
<dbReference type="InterPro" id="IPR003653">
    <property type="entry name" value="Peptidase_C48_C"/>
</dbReference>
<sequence>MNSTCRSPEVFDFKDEDHVSEMASARFTSELKNSNALGKFLENVAQGTNIQSKEIADVPCVVVNAIENDQNCDNDVSCTPPDVGGEDCTTKGMSGLDADLQLNSASHEQHPQFIPNKLEPGSFFAPLEARASSPGAASPSNSQLNCALLKSPSSESRDVISDADESMKGSSPATSSGIADDGVLLDLPSLGHCFGGWEMGKRNMAVDIRPDYIVYHDRYCTESELTFSNSCINIKGSTAYGNQGTFTSQWGIDDIIDIKSQWFGRNGLAVVKVRLTSKGAVQAENVHSTSGIVELEFVVVDSDWYQKQDAITSLDVRYKALWNVVFDTYMGKDGEAQNGRYSLKRYFPNFGERFEEVVYPKGDSDAVSISKSDIDLLQPDTFINDTIIDFYIKYLKNKIQPEERHRLHFFNSFFFRKLADLDKNPSSAFEGRAAFQRVRKWTRKVNLFEKDYIFIPVNFNYHWSLIVICHPGEVAEFQDEDVEKSLKVPCILHMDSIKGSHTGLKDLVQSYLWEEWKERQKETDEDISSRFLNLRFVPLELPQQQNSFDCGLFLLHYVERFLEDAPVNFSPFKITKFSNFLNIDWFPPEEASLKRALIWRLIYELLENRSQEISPASCGDKHCISNYPASKNENENGVDCLSERCGPVKSCHGNLLSSRAGQGIEITLLPTSSLRISQCASDSGLVLREFFKPGATAGSFLDGQYQTFDPTASFNEFKSAMTPIEEDVEAGGHFVYSPSTQTDYQRLTGVTAEACAFPYSTRDFGSETFWNPGISAQQAGHEDIDSSPETSISASSNSSEVEVNENSLDMADLSVKEKIDQPISPSTENVECLTESFASAPTEMLDVADPGFPDRMIDSNGNADPLTSCPSSLPGLSHEDTAMQENGDVTRDVGWVGGDSESDVQQAAKRLRLTPPLEEEQKLTRSLSKDLHL</sequence>
<feature type="region of interest" description="Disordered" evidence="6">
    <location>
        <begin position="887"/>
        <end position="933"/>
    </location>
</feature>
<dbReference type="GO" id="GO:0006508">
    <property type="term" value="P:proteolysis"/>
    <property type="evidence" value="ECO:0007669"/>
    <property type="project" value="UniProtKB-KW"/>
</dbReference>
<dbReference type="Pfam" id="PF02902">
    <property type="entry name" value="Peptidase_C48"/>
    <property type="match status" value="1"/>
</dbReference>
<keyword evidence="3" id="KW-0833">Ubl conjugation pathway</keyword>
<dbReference type="SUPFAM" id="SSF54001">
    <property type="entry name" value="Cysteine proteinases"/>
    <property type="match status" value="1"/>
</dbReference>
<evidence type="ECO:0000259" key="7">
    <source>
        <dbReference type="PROSITE" id="PS50600"/>
    </source>
</evidence>
<feature type="compositionally biased region" description="Low complexity" evidence="6">
    <location>
        <begin position="787"/>
        <end position="805"/>
    </location>
</feature>
<evidence type="ECO:0000256" key="5">
    <source>
        <dbReference type="ARBA" id="ARBA00057729"/>
    </source>
</evidence>
<dbReference type="InterPro" id="IPR038765">
    <property type="entry name" value="Papain-like_cys_pep_sf"/>
</dbReference>
<dbReference type="FunFam" id="3.30.310.130:FF:000006">
    <property type="entry name" value="Probable ubiquitin-like-specific protease 2B"/>
    <property type="match status" value="1"/>
</dbReference>
<dbReference type="PANTHER" id="PTHR47764">
    <property type="entry name" value="UBIQUITIN-LIKE-SPECIFIC PROTEASE 2B-RELATED"/>
    <property type="match status" value="1"/>
</dbReference>
<dbReference type="InterPro" id="IPR057375">
    <property type="entry name" value="ULP2A/B_PH"/>
</dbReference>
<proteinExistence type="inferred from homology"/>
<dbReference type="PANTHER" id="PTHR47764:SF2">
    <property type="entry name" value="UBIQUITIN-LIKE PROTEASE FAMILY PROFILE DOMAIN-CONTAINING PROTEIN"/>
    <property type="match status" value="1"/>
</dbReference>
<feature type="region of interest" description="Disordered" evidence="6">
    <location>
        <begin position="770"/>
        <end position="805"/>
    </location>
</feature>
<gene>
    <name evidence="8" type="ORF">Din_009089</name>
</gene>
<dbReference type="Gene3D" id="1.10.418.20">
    <property type="match status" value="1"/>
</dbReference>
<accession>A0A5B6Z714</accession>
<dbReference type="PROSITE" id="PS50600">
    <property type="entry name" value="ULP_PROTEASE"/>
    <property type="match status" value="1"/>
</dbReference>
<evidence type="ECO:0000256" key="3">
    <source>
        <dbReference type="ARBA" id="ARBA00022786"/>
    </source>
</evidence>
<dbReference type="EMBL" id="GHES01009089">
    <property type="protein sequence ID" value="MPA39648.1"/>
    <property type="molecule type" value="Transcribed_RNA"/>
</dbReference>
<keyword evidence="2 8" id="KW-0645">Protease</keyword>
<keyword evidence="4 8" id="KW-0378">Hydrolase</keyword>
<dbReference type="Pfam" id="PF25352">
    <property type="entry name" value="PH_ULP"/>
    <property type="match status" value="1"/>
</dbReference>
<evidence type="ECO:0000313" key="8">
    <source>
        <dbReference type="EMBL" id="MPA39648.1"/>
    </source>
</evidence>
<protein>
    <submittedName>
        <fullName evidence="8">Putative ubiquitin-like-specific protease 2B isoform X2</fullName>
        <ecNumber evidence="8">3.4.22.68</ecNumber>
    </submittedName>
</protein>
<dbReference type="GO" id="GO:0008234">
    <property type="term" value="F:cysteine-type peptidase activity"/>
    <property type="evidence" value="ECO:0007669"/>
    <property type="project" value="InterPro"/>
</dbReference>
<comment type="function">
    <text evidence="5">Protease that catalyzes two essential functions in the SUMO pathway: processing of full-length SUMOs to their mature forms and deconjugation of SUMO from targeted proteins.</text>
</comment>